<evidence type="ECO:0000256" key="1">
    <source>
        <dbReference type="SAM" id="MobiDB-lite"/>
    </source>
</evidence>
<dbReference type="InterPro" id="IPR035940">
    <property type="entry name" value="CAP_sf"/>
</dbReference>
<feature type="region of interest" description="Disordered" evidence="1">
    <location>
        <begin position="237"/>
        <end position="259"/>
    </location>
</feature>
<evidence type="ECO:0000313" key="2">
    <source>
        <dbReference type="EMBL" id="CAJ0601506.1"/>
    </source>
</evidence>
<proteinExistence type="predicted"/>
<organism evidence="2 3">
    <name type="scientific">Cylicocyclus nassatus</name>
    <name type="common">Nematode worm</name>
    <dbReference type="NCBI Taxonomy" id="53992"/>
    <lineage>
        <taxon>Eukaryota</taxon>
        <taxon>Metazoa</taxon>
        <taxon>Ecdysozoa</taxon>
        <taxon>Nematoda</taxon>
        <taxon>Chromadorea</taxon>
        <taxon>Rhabditida</taxon>
        <taxon>Rhabditina</taxon>
        <taxon>Rhabditomorpha</taxon>
        <taxon>Strongyloidea</taxon>
        <taxon>Strongylidae</taxon>
        <taxon>Cylicocyclus</taxon>
    </lineage>
</organism>
<feature type="region of interest" description="Disordered" evidence="1">
    <location>
        <begin position="186"/>
        <end position="209"/>
    </location>
</feature>
<dbReference type="AlphaFoldDB" id="A0AA36M7U2"/>
<name>A0AA36M7U2_CYLNA</name>
<accession>A0AA36M7U2</accession>
<gene>
    <name evidence="2" type="ORF">CYNAS_LOCUS13489</name>
</gene>
<sequence length="259" mass="28759">MYIDDDDAMMFTPIAVKKLPPAKYLSKMAYDCELERIANTAVTVKWSGEECDQYSEQTRGYFLSFAFGDMTLLDSFEKEFSIMRKFNITDQWVTYTNDTFGYTRNYADLMRANASRIGCASKGCHGVGAWYTAYFCVINQEAIQIGDPIYEIATDNNGAKGVTDNNGLTAECDPLISDEESTTSTVTSTAAFSHASSPESQSTSSLQSISQQSTTSWPFTTASTKSIKSTRQCVTRPRCAPAKSRKARAANFREVPYHV</sequence>
<reference evidence="2" key="1">
    <citation type="submission" date="2023-07" db="EMBL/GenBank/DDBJ databases">
        <authorList>
            <consortium name="CYATHOMIX"/>
        </authorList>
    </citation>
    <scope>NUCLEOTIDE SEQUENCE</scope>
    <source>
        <strain evidence="2">N/A</strain>
    </source>
</reference>
<dbReference type="Gene3D" id="3.40.33.10">
    <property type="entry name" value="CAP"/>
    <property type="match status" value="1"/>
</dbReference>
<evidence type="ECO:0008006" key="4">
    <source>
        <dbReference type="Google" id="ProtNLM"/>
    </source>
</evidence>
<dbReference type="Proteomes" id="UP001176961">
    <property type="component" value="Unassembled WGS sequence"/>
</dbReference>
<keyword evidence="3" id="KW-1185">Reference proteome</keyword>
<dbReference type="EMBL" id="CATQJL010000305">
    <property type="protein sequence ID" value="CAJ0601506.1"/>
    <property type="molecule type" value="Genomic_DNA"/>
</dbReference>
<dbReference type="SUPFAM" id="SSF55797">
    <property type="entry name" value="PR-1-like"/>
    <property type="match status" value="1"/>
</dbReference>
<comment type="caution">
    <text evidence="2">The sequence shown here is derived from an EMBL/GenBank/DDBJ whole genome shotgun (WGS) entry which is preliminary data.</text>
</comment>
<protein>
    <recommendedName>
        <fullName evidence="4">SCP domain-containing protein</fullName>
    </recommendedName>
</protein>
<evidence type="ECO:0000313" key="3">
    <source>
        <dbReference type="Proteomes" id="UP001176961"/>
    </source>
</evidence>